<name>A2F817_TRIV3</name>
<dbReference type="EMBL" id="DS113656">
    <property type="protein sequence ID" value="EAX98949.1"/>
    <property type="molecule type" value="Genomic_DNA"/>
</dbReference>
<reference evidence="1" key="2">
    <citation type="journal article" date="2007" name="Science">
        <title>Draft genome sequence of the sexually transmitted pathogen Trichomonas vaginalis.</title>
        <authorList>
            <person name="Carlton J.M."/>
            <person name="Hirt R.P."/>
            <person name="Silva J.C."/>
            <person name="Delcher A.L."/>
            <person name="Schatz M."/>
            <person name="Zhao Q."/>
            <person name="Wortman J.R."/>
            <person name="Bidwell S.L."/>
            <person name="Alsmark U.C.M."/>
            <person name="Besteiro S."/>
            <person name="Sicheritz-Ponten T."/>
            <person name="Noel C.J."/>
            <person name="Dacks J.B."/>
            <person name="Foster P.G."/>
            <person name="Simillion C."/>
            <person name="Van de Peer Y."/>
            <person name="Miranda-Saavedra D."/>
            <person name="Barton G.J."/>
            <person name="Westrop G.D."/>
            <person name="Mueller S."/>
            <person name="Dessi D."/>
            <person name="Fiori P.L."/>
            <person name="Ren Q."/>
            <person name="Paulsen I."/>
            <person name="Zhang H."/>
            <person name="Bastida-Corcuera F.D."/>
            <person name="Simoes-Barbosa A."/>
            <person name="Brown M.T."/>
            <person name="Hayes R.D."/>
            <person name="Mukherjee M."/>
            <person name="Okumura C.Y."/>
            <person name="Schneider R."/>
            <person name="Smith A.J."/>
            <person name="Vanacova S."/>
            <person name="Villalvazo M."/>
            <person name="Haas B.J."/>
            <person name="Pertea M."/>
            <person name="Feldblyum T.V."/>
            <person name="Utterback T.R."/>
            <person name="Shu C.L."/>
            <person name="Osoegawa K."/>
            <person name="de Jong P.J."/>
            <person name="Hrdy I."/>
            <person name="Horvathova L."/>
            <person name="Zubacova Z."/>
            <person name="Dolezal P."/>
            <person name="Malik S.B."/>
            <person name="Logsdon J.M. Jr."/>
            <person name="Henze K."/>
            <person name="Gupta A."/>
            <person name="Wang C.C."/>
            <person name="Dunne R.L."/>
            <person name="Upcroft J.A."/>
            <person name="Upcroft P."/>
            <person name="White O."/>
            <person name="Salzberg S.L."/>
            <person name="Tang P."/>
            <person name="Chiu C.-H."/>
            <person name="Lee Y.-S."/>
            <person name="Embley T.M."/>
            <person name="Coombs G.H."/>
            <person name="Mottram J.C."/>
            <person name="Tachezy J."/>
            <person name="Fraser-Liggett C.M."/>
            <person name="Johnson P.J."/>
        </authorList>
    </citation>
    <scope>NUCLEOTIDE SEQUENCE [LARGE SCALE GENOMIC DNA]</scope>
    <source>
        <strain evidence="1">G3</strain>
    </source>
</reference>
<keyword evidence="2" id="KW-1185">Reference proteome</keyword>
<dbReference type="VEuPathDB" id="TrichDB:TVAGG3_0383920"/>
<reference evidence="1" key="1">
    <citation type="submission" date="2006-10" db="EMBL/GenBank/DDBJ databases">
        <authorList>
            <person name="Amadeo P."/>
            <person name="Zhao Q."/>
            <person name="Wortman J."/>
            <person name="Fraser-Liggett C."/>
            <person name="Carlton J."/>
        </authorList>
    </citation>
    <scope>NUCLEOTIDE SEQUENCE</scope>
    <source>
        <strain evidence="1">G3</strain>
    </source>
</reference>
<evidence type="ECO:0000313" key="2">
    <source>
        <dbReference type="Proteomes" id="UP000001542"/>
    </source>
</evidence>
<evidence type="ECO:0008006" key="3">
    <source>
        <dbReference type="Google" id="ProtNLM"/>
    </source>
</evidence>
<dbReference type="VEuPathDB" id="TrichDB:TVAG_321090"/>
<dbReference type="AlphaFoldDB" id="A2F817"/>
<dbReference type="RefSeq" id="XP_001311879.1">
    <property type="nucleotide sequence ID" value="XM_001311878.1"/>
</dbReference>
<dbReference type="KEGG" id="tva:4756752"/>
<evidence type="ECO:0000313" key="1">
    <source>
        <dbReference type="EMBL" id="EAX98949.1"/>
    </source>
</evidence>
<protein>
    <recommendedName>
        <fullName evidence="3">Potential DNA-binding domain-containing protein</fullName>
    </recommendedName>
</protein>
<accession>A2F817</accession>
<sequence>MSSQYENFHAYLRSINIGEPSPFIPPSISKYPEGIPNKEDLHEIPRDFTQVEFESPKYTKLDPDELKKEFVHYEVKKITSQIDHSRPDSSIYMNEIDLNTQFTSVKNFIKFKQSLGTYYDLKSAELQLPEHIKMCACPQCLNAAVPNFQYCVNHLQKDPKFSKQHFIAPTPHKKGPAQNASQKY</sequence>
<organism evidence="1 2">
    <name type="scientific">Trichomonas vaginalis (strain ATCC PRA-98 / G3)</name>
    <dbReference type="NCBI Taxonomy" id="412133"/>
    <lineage>
        <taxon>Eukaryota</taxon>
        <taxon>Metamonada</taxon>
        <taxon>Parabasalia</taxon>
        <taxon>Trichomonadida</taxon>
        <taxon>Trichomonadidae</taxon>
        <taxon>Trichomonas</taxon>
    </lineage>
</organism>
<dbReference type="InParanoid" id="A2F817"/>
<dbReference type="Proteomes" id="UP000001542">
    <property type="component" value="Unassembled WGS sequence"/>
</dbReference>
<gene>
    <name evidence="1" type="ORF">TVAG_321090</name>
</gene>
<proteinExistence type="predicted"/>